<dbReference type="AlphaFoldDB" id="A0A0F9NP78"/>
<protein>
    <submittedName>
        <fullName evidence="1">Uncharacterized protein</fullName>
    </submittedName>
</protein>
<comment type="caution">
    <text evidence="1">The sequence shown here is derived from an EMBL/GenBank/DDBJ whole genome shotgun (WGS) entry which is preliminary data.</text>
</comment>
<reference evidence="1" key="1">
    <citation type="journal article" date="2015" name="Nature">
        <title>Complex archaea that bridge the gap between prokaryotes and eukaryotes.</title>
        <authorList>
            <person name="Spang A."/>
            <person name="Saw J.H."/>
            <person name="Jorgensen S.L."/>
            <person name="Zaremba-Niedzwiedzka K."/>
            <person name="Martijn J."/>
            <person name="Lind A.E."/>
            <person name="van Eijk R."/>
            <person name="Schleper C."/>
            <person name="Guy L."/>
            <person name="Ettema T.J."/>
        </authorList>
    </citation>
    <scope>NUCLEOTIDE SEQUENCE</scope>
</reference>
<organism evidence="1">
    <name type="scientific">marine sediment metagenome</name>
    <dbReference type="NCBI Taxonomy" id="412755"/>
    <lineage>
        <taxon>unclassified sequences</taxon>
        <taxon>metagenomes</taxon>
        <taxon>ecological metagenomes</taxon>
    </lineage>
</organism>
<sequence length="56" mass="6532">MDEDNKIVSARLLDHPDEGRYVHLTALTLAAYQLKWSRESIDYLEGLARETIRETK</sequence>
<evidence type="ECO:0000313" key="1">
    <source>
        <dbReference type="EMBL" id="KKM90645.1"/>
    </source>
</evidence>
<gene>
    <name evidence="1" type="ORF">LCGC14_1236570</name>
</gene>
<proteinExistence type="predicted"/>
<dbReference type="EMBL" id="LAZR01006646">
    <property type="protein sequence ID" value="KKM90645.1"/>
    <property type="molecule type" value="Genomic_DNA"/>
</dbReference>
<name>A0A0F9NP78_9ZZZZ</name>
<accession>A0A0F9NP78</accession>